<dbReference type="EMBL" id="CAFBLU010000001">
    <property type="protein sequence ID" value="CAB4857912.1"/>
    <property type="molecule type" value="Genomic_DNA"/>
</dbReference>
<keyword evidence="1" id="KW-1133">Transmembrane helix</keyword>
<evidence type="ECO:0000313" key="2">
    <source>
        <dbReference type="EMBL" id="CAB4857912.1"/>
    </source>
</evidence>
<dbReference type="AlphaFoldDB" id="A0A6J7CHM1"/>
<keyword evidence="1" id="KW-0812">Transmembrane</keyword>
<keyword evidence="1" id="KW-0472">Membrane</keyword>
<sequence length="86" mass="9986">MNTLRNEIYAAAIINVLLLLWFIWWCAQLLKRKCPACGYRNRSGRATAPSPAYDRNNEITEASRSELNTHLANSRYCKRCRHDLTT</sequence>
<reference evidence="2" key="1">
    <citation type="submission" date="2020-05" db="EMBL/GenBank/DDBJ databases">
        <authorList>
            <person name="Chiriac C."/>
            <person name="Salcher M."/>
            <person name="Ghai R."/>
            <person name="Kavagutti S V."/>
        </authorList>
    </citation>
    <scope>NUCLEOTIDE SEQUENCE</scope>
</reference>
<proteinExistence type="predicted"/>
<accession>A0A6J7CHM1</accession>
<name>A0A6J7CHM1_9ZZZZ</name>
<protein>
    <submittedName>
        <fullName evidence="2">Unannotated protein</fullName>
    </submittedName>
</protein>
<evidence type="ECO:0000256" key="1">
    <source>
        <dbReference type="SAM" id="Phobius"/>
    </source>
</evidence>
<gene>
    <name evidence="2" type="ORF">UFOPK3444_00005</name>
</gene>
<feature type="transmembrane region" description="Helical" evidence="1">
    <location>
        <begin position="7"/>
        <end position="25"/>
    </location>
</feature>
<organism evidence="2">
    <name type="scientific">freshwater metagenome</name>
    <dbReference type="NCBI Taxonomy" id="449393"/>
    <lineage>
        <taxon>unclassified sequences</taxon>
        <taxon>metagenomes</taxon>
        <taxon>ecological metagenomes</taxon>
    </lineage>
</organism>